<feature type="region of interest" description="Disordered" evidence="6">
    <location>
        <begin position="300"/>
        <end position="321"/>
    </location>
</feature>
<dbReference type="GO" id="GO:0009279">
    <property type="term" value="C:cell outer membrane"/>
    <property type="evidence" value="ECO:0007669"/>
    <property type="project" value="TreeGrafter"/>
</dbReference>
<evidence type="ECO:0000256" key="2">
    <source>
        <dbReference type="ARBA" id="ARBA00022801"/>
    </source>
</evidence>
<dbReference type="Pfam" id="PF01095">
    <property type="entry name" value="Pectinesterase"/>
    <property type="match status" value="1"/>
</dbReference>
<dbReference type="OrthoDB" id="9777975at2"/>
<proteinExistence type="inferred from homology"/>
<dbReference type="UniPathway" id="UPA00545">
    <property type="reaction ID" value="UER00823"/>
</dbReference>
<dbReference type="GO" id="GO:0030599">
    <property type="term" value="F:pectinesterase activity"/>
    <property type="evidence" value="ECO:0007669"/>
    <property type="project" value="UniProtKB-UniRule"/>
</dbReference>
<dbReference type="InterPro" id="IPR012334">
    <property type="entry name" value="Pectin_lyas_fold"/>
</dbReference>
<dbReference type="GO" id="GO:0045490">
    <property type="term" value="P:pectin catabolic process"/>
    <property type="evidence" value="ECO:0007669"/>
    <property type="project" value="UniProtKB-UniRule"/>
</dbReference>
<dbReference type="AlphaFoldDB" id="A0A2S6I7F6"/>
<dbReference type="InterPro" id="IPR011050">
    <property type="entry name" value="Pectin_lyase_fold/virulence"/>
</dbReference>
<dbReference type="PANTHER" id="PTHR31321">
    <property type="entry name" value="ACYL-COA THIOESTER HYDROLASE YBHC-RELATED"/>
    <property type="match status" value="1"/>
</dbReference>
<sequence>MRILTTALFLLLALSSLSAQDGRAYDFVVDAGGSGDFTHVQDAIDAVPALRKNRTYIYIRNGTYKEKLVLPPTATNVSFIGESPDGTILTYDDYAQRENRFGEEIGTSGSTSFYVFGDGFSAENITFENAAGPVGQAVAVRIDGDQVTFTNCRFLGNQDTLYPHGRESRQYYNNCYIEGTVDFIFGWSTAVFDSCTIFCKSPGYITAASTEEQDSVGFVFRNCTIEGSAPAGSVYLGRPWRDYAQTVFLDCELGEVVHPEGWHNWGSEEKESTAYYAEYGNSGPGAATKERVEWSHQLTAEEAERYRDPEALLGGWDPADR</sequence>
<dbReference type="EC" id="3.1.1.11" evidence="5"/>
<dbReference type="FunFam" id="2.160.20.10:FF:000052">
    <property type="entry name" value="Pectinesterase"/>
    <property type="match status" value="1"/>
</dbReference>
<dbReference type="EMBL" id="PTJC01000005">
    <property type="protein sequence ID" value="PPK87388.1"/>
    <property type="molecule type" value="Genomic_DNA"/>
</dbReference>
<dbReference type="RefSeq" id="WP_104417995.1">
    <property type="nucleotide sequence ID" value="NZ_PTJC01000005.1"/>
</dbReference>
<feature type="signal peptide" evidence="5">
    <location>
        <begin position="1"/>
        <end position="19"/>
    </location>
</feature>
<comment type="catalytic activity">
    <reaction evidence="5">
        <text>[(1-&gt;4)-alpha-D-galacturonosyl methyl ester](n) + n H2O = [(1-&gt;4)-alpha-D-galacturonosyl](n) + n methanol + n H(+)</text>
        <dbReference type="Rhea" id="RHEA:22380"/>
        <dbReference type="Rhea" id="RHEA-COMP:14570"/>
        <dbReference type="Rhea" id="RHEA-COMP:14573"/>
        <dbReference type="ChEBI" id="CHEBI:15377"/>
        <dbReference type="ChEBI" id="CHEBI:15378"/>
        <dbReference type="ChEBI" id="CHEBI:17790"/>
        <dbReference type="ChEBI" id="CHEBI:140522"/>
        <dbReference type="ChEBI" id="CHEBI:140523"/>
        <dbReference type="EC" id="3.1.1.11"/>
    </reaction>
</comment>
<accession>A0A2S6I7F6</accession>
<dbReference type="GO" id="GO:0042545">
    <property type="term" value="P:cell wall modification"/>
    <property type="evidence" value="ECO:0007669"/>
    <property type="project" value="UniProtKB-UniRule"/>
</dbReference>
<comment type="pathway">
    <text evidence="5">Glycan metabolism; pectin degradation; 2-dehydro-3-deoxy-D-gluconate from pectin: step 1/5.</text>
</comment>
<dbReference type="SUPFAM" id="SSF51126">
    <property type="entry name" value="Pectin lyase-like"/>
    <property type="match status" value="1"/>
</dbReference>
<evidence type="ECO:0000256" key="1">
    <source>
        <dbReference type="ARBA" id="ARBA00008891"/>
    </source>
</evidence>
<comment type="caution">
    <text evidence="8">The sequence shown here is derived from an EMBL/GenBank/DDBJ whole genome shotgun (WGS) entry which is preliminary data.</text>
</comment>
<evidence type="ECO:0000256" key="3">
    <source>
        <dbReference type="ARBA" id="ARBA00023085"/>
    </source>
</evidence>
<keyword evidence="3 5" id="KW-0063">Aspartyl esterase</keyword>
<dbReference type="InterPro" id="IPR000070">
    <property type="entry name" value="Pectinesterase_cat"/>
</dbReference>
<evidence type="ECO:0000313" key="8">
    <source>
        <dbReference type="EMBL" id="PPK87388.1"/>
    </source>
</evidence>
<keyword evidence="5" id="KW-0732">Signal</keyword>
<evidence type="ECO:0000259" key="7">
    <source>
        <dbReference type="Pfam" id="PF01095"/>
    </source>
</evidence>
<keyword evidence="9" id="KW-1185">Reference proteome</keyword>
<name>A0A2S6I7F6_9BACT</name>
<dbReference type="PANTHER" id="PTHR31321:SF57">
    <property type="entry name" value="PECTINESTERASE 53-RELATED"/>
    <property type="match status" value="1"/>
</dbReference>
<reference evidence="8 9" key="1">
    <citation type="submission" date="2018-02" db="EMBL/GenBank/DDBJ databases">
        <title>Genomic Encyclopedia of Archaeal and Bacterial Type Strains, Phase II (KMG-II): from individual species to whole genera.</title>
        <authorList>
            <person name="Goeker M."/>
        </authorList>
    </citation>
    <scope>NUCLEOTIDE SEQUENCE [LARGE SCALE GENOMIC DNA]</scope>
    <source>
        <strain evidence="8 9">DSM 29526</strain>
    </source>
</reference>
<dbReference type="Proteomes" id="UP000237662">
    <property type="component" value="Unassembled WGS sequence"/>
</dbReference>
<evidence type="ECO:0000313" key="9">
    <source>
        <dbReference type="Proteomes" id="UP000237662"/>
    </source>
</evidence>
<feature type="chain" id="PRO_5015372320" description="Pectinesterase" evidence="5">
    <location>
        <begin position="20"/>
        <end position="321"/>
    </location>
</feature>
<organism evidence="8 9">
    <name type="scientific">Neolewinella xylanilytica</name>
    <dbReference type="NCBI Taxonomy" id="1514080"/>
    <lineage>
        <taxon>Bacteria</taxon>
        <taxon>Pseudomonadati</taxon>
        <taxon>Bacteroidota</taxon>
        <taxon>Saprospiria</taxon>
        <taxon>Saprospirales</taxon>
        <taxon>Lewinellaceae</taxon>
        <taxon>Neolewinella</taxon>
    </lineage>
</organism>
<evidence type="ECO:0000256" key="5">
    <source>
        <dbReference type="RuleBase" id="RU000589"/>
    </source>
</evidence>
<dbReference type="PROSITE" id="PS00503">
    <property type="entry name" value="PECTINESTERASE_2"/>
    <property type="match status" value="1"/>
</dbReference>
<protein>
    <recommendedName>
        <fullName evidence="5">Pectinesterase</fullName>
        <ecNumber evidence="5">3.1.1.11</ecNumber>
    </recommendedName>
</protein>
<comment type="similarity">
    <text evidence="1">Belongs to the pectinesterase family.</text>
</comment>
<dbReference type="InterPro" id="IPR033131">
    <property type="entry name" value="Pectinesterase_Asp_AS"/>
</dbReference>
<keyword evidence="2 5" id="KW-0378">Hydrolase</keyword>
<feature type="domain" description="Pectinesterase catalytic" evidence="7">
    <location>
        <begin position="27"/>
        <end position="306"/>
    </location>
</feature>
<evidence type="ECO:0000256" key="4">
    <source>
        <dbReference type="PROSITE-ProRule" id="PRU10040"/>
    </source>
</evidence>
<evidence type="ECO:0000256" key="6">
    <source>
        <dbReference type="SAM" id="MobiDB-lite"/>
    </source>
</evidence>
<gene>
    <name evidence="8" type="ORF">CLV84_0328</name>
</gene>
<dbReference type="Gene3D" id="2.160.20.10">
    <property type="entry name" value="Single-stranded right-handed beta-helix, Pectin lyase-like"/>
    <property type="match status" value="1"/>
</dbReference>
<feature type="active site" evidence="4">
    <location>
        <position position="182"/>
    </location>
</feature>